<accession>A0A142KAU1</accession>
<dbReference type="Proteomes" id="UP000201747">
    <property type="component" value="Segment"/>
</dbReference>
<dbReference type="KEGG" id="vg:29065747"/>
<gene>
    <name evidence="1" type="primary">65</name>
    <name evidence="1" type="ORF">SEA_NYMPHADORA_65</name>
</gene>
<dbReference type="OrthoDB" id="38029at10239"/>
<reference evidence="2" key="1">
    <citation type="submission" date="2016-03" db="EMBL/GenBank/DDBJ databases">
        <authorList>
            <person name="Ploux O."/>
        </authorList>
    </citation>
    <scope>NUCLEOTIDE SEQUENCE [LARGE SCALE GENOMIC DNA]</scope>
</reference>
<evidence type="ECO:0000313" key="2">
    <source>
        <dbReference type="Proteomes" id="UP000201747"/>
    </source>
</evidence>
<dbReference type="EMBL" id="KU963255">
    <property type="protein sequence ID" value="AMS03224.1"/>
    <property type="molecule type" value="Genomic_DNA"/>
</dbReference>
<dbReference type="GeneID" id="29065747"/>
<sequence>MMRARRVIRRFSRLTVTAALAFAGGWAWTYYRNARPIEHNTITGTGADL</sequence>
<evidence type="ECO:0000313" key="1">
    <source>
        <dbReference type="EMBL" id="AMS03224.1"/>
    </source>
</evidence>
<name>A0A142KAU1_9CAUD</name>
<organism evidence="1 2">
    <name type="scientific">Gordonia phage Nymphadora</name>
    <dbReference type="NCBI Taxonomy" id="1821558"/>
    <lineage>
        <taxon>Viruses</taxon>
        <taxon>Duplodnaviria</taxon>
        <taxon>Heunggongvirae</taxon>
        <taxon>Uroviricota</taxon>
        <taxon>Caudoviricetes</taxon>
        <taxon>Nymbaxtervirinae</taxon>
        <taxon>Nymphadoravirus</taxon>
        <taxon>Nymphadoravirus nymphadora</taxon>
    </lineage>
</organism>
<proteinExistence type="predicted"/>
<dbReference type="RefSeq" id="YP_009286110.1">
    <property type="nucleotide sequence ID" value="NC_031061.1"/>
</dbReference>
<keyword evidence="2" id="KW-1185">Reference proteome</keyword>
<protein>
    <submittedName>
        <fullName evidence="1">Uncharacterized protein</fullName>
    </submittedName>
</protein>